<evidence type="ECO:0000256" key="1">
    <source>
        <dbReference type="ARBA" id="ARBA00023015"/>
    </source>
</evidence>
<keyword evidence="2" id="KW-0238">DNA-binding</keyword>
<accession>A0A371RK74</accession>
<organism evidence="6 7">
    <name type="scientific">Parvularcula marina</name>
    <dbReference type="NCBI Taxonomy" id="2292771"/>
    <lineage>
        <taxon>Bacteria</taxon>
        <taxon>Pseudomonadati</taxon>
        <taxon>Pseudomonadota</taxon>
        <taxon>Alphaproteobacteria</taxon>
        <taxon>Parvularculales</taxon>
        <taxon>Parvularculaceae</taxon>
        <taxon>Parvularcula</taxon>
    </lineage>
</organism>
<dbReference type="PANTHER" id="PTHR47894:SF1">
    <property type="entry name" value="HTH-TYPE TRANSCRIPTIONAL REGULATOR VQSM"/>
    <property type="match status" value="1"/>
</dbReference>
<dbReference type="GO" id="GO:0000976">
    <property type="term" value="F:transcription cis-regulatory region binding"/>
    <property type="evidence" value="ECO:0007669"/>
    <property type="project" value="TreeGrafter"/>
</dbReference>
<evidence type="ECO:0000259" key="5">
    <source>
        <dbReference type="PROSITE" id="PS01124"/>
    </source>
</evidence>
<evidence type="ECO:0000313" key="6">
    <source>
        <dbReference type="EMBL" id="RFB05865.1"/>
    </source>
</evidence>
<dbReference type="Pfam" id="PF12833">
    <property type="entry name" value="HTH_18"/>
    <property type="match status" value="1"/>
</dbReference>
<evidence type="ECO:0000256" key="4">
    <source>
        <dbReference type="SAM" id="MobiDB-lite"/>
    </source>
</evidence>
<dbReference type="InterPro" id="IPR018060">
    <property type="entry name" value="HTH_AraC"/>
</dbReference>
<feature type="domain" description="HTH araC/xylS-type" evidence="5">
    <location>
        <begin position="255"/>
        <end position="352"/>
    </location>
</feature>
<dbReference type="PROSITE" id="PS01124">
    <property type="entry name" value="HTH_ARAC_FAMILY_2"/>
    <property type="match status" value="1"/>
</dbReference>
<feature type="compositionally biased region" description="Polar residues" evidence="4">
    <location>
        <begin position="348"/>
        <end position="359"/>
    </location>
</feature>
<dbReference type="Gene3D" id="1.10.10.60">
    <property type="entry name" value="Homeodomain-like"/>
    <property type="match status" value="1"/>
</dbReference>
<keyword evidence="1" id="KW-0805">Transcription regulation</keyword>
<dbReference type="GO" id="GO:0005829">
    <property type="term" value="C:cytosol"/>
    <property type="evidence" value="ECO:0007669"/>
    <property type="project" value="TreeGrafter"/>
</dbReference>
<keyword evidence="7" id="KW-1185">Reference proteome</keyword>
<dbReference type="AlphaFoldDB" id="A0A371RK74"/>
<name>A0A371RK74_9PROT</name>
<evidence type="ECO:0000256" key="2">
    <source>
        <dbReference type="ARBA" id="ARBA00023125"/>
    </source>
</evidence>
<keyword evidence="3" id="KW-0804">Transcription</keyword>
<evidence type="ECO:0000256" key="3">
    <source>
        <dbReference type="ARBA" id="ARBA00023163"/>
    </source>
</evidence>
<dbReference type="SMART" id="SM00342">
    <property type="entry name" value="HTH_ARAC"/>
    <property type="match status" value="1"/>
</dbReference>
<evidence type="ECO:0000313" key="7">
    <source>
        <dbReference type="Proteomes" id="UP000264589"/>
    </source>
</evidence>
<protein>
    <submittedName>
        <fullName evidence="6">AraC family transcriptional regulator</fullName>
    </submittedName>
</protein>
<dbReference type="Proteomes" id="UP000264589">
    <property type="component" value="Unassembled WGS sequence"/>
</dbReference>
<comment type="caution">
    <text evidence="6">The sequence shown here is derived from an EMBL/GenBank/DDBJ whole genome shotgun (WGS) entry which is preliminary data.</text>
</comment>
<dbReference type="GO" id="GO:0003700">
    <property type="term" value="F:DNA-binding transcription factor activity"/>
    <property type="evidence" value="ECO:0007669"/>
    <property type="project" value="InterPro"/>
</dbReference>
<dbReference type="PANTHER" id="PTHR47894">
    <property type="entry name" value="HTH-TYPE TRANSCRIPTIONAL REGULATOR GADX"/>
    <property type="match status" value="1"/>
</dbReference>
<dbReference type="InterPro" id="IPR009057">
    <property type="entry name" value="Homeodomain-like_sf"/>
</dbReference>
<sequence length="371" mass="41136">MREMSKSAIAMADLPPTRCHIRHALDLLNASGLDTAEVTGDLGLAQNALDRQSGGSLPLADFFRIRSYIAARVRDETCNMSARQLLPGSTDFVMSHLPAEGTLADVMGIVARSYNLLHGGEYNKVEEHMGEVVFCIDDRTFPYTVKDDLEPVYFAMESTLLFLHALLTIVAPGQAARGLSHLSVRRLHKEEAPHLEYWSVPVRYAAARYEVAYKSEHAHRIVRFPPPERLTSDAIDSQIRRLLDDGPTTLRDMSGPVVDLVRELISQGTIEQSAVSDSLGMSPATLRRRLTAEGETFRNLRREILDREAKSQLLQGMSITTLSDRLGFSDVRSFNRAFKSWNGVTPKTFQDDGNVSDAKSTADEEASSDGL</sequence>
<gene>
    <name evidence="6" type="ORF">DX908_11660</name>
</gene>
<dbReference type="SUPFAM" id="SSF46689">
    <property type="entry name" value="Homeodomain-like"/>
    <property type="match status" value="1"/>
</dbReference>
<dbReference type="EMBL" id="QUQO01000001">
    <property type="protein sequence ID" value="RFB05865.1"/>
    <property type="molecule type" value="Genomic_DNA"/>
</dbReference>
<reference evidence="6 7" key="1">
    <citation type="submission" date="2018-08" db="EMBL/GenBank/DDBJ databases">
        <title>Parvularcula sp. SM1705, isolated from surface water of the South Sea China.</title>
        <authorList>
            <person name="Sun L."/>
        </authorList>
    </citation>
    <scope>NUCLEOTIDE SEQUENCE [LARGE SCALE GENOMIC DNA]</scope>
    <source>
        <strain evidence="6 7">SM1705</strain>
    </source>
</reference>
<dbReference type="InParanoid" id="A0A371RK74"/>
<proteinExistence type="predicted"/>
<feature type="region of interest" description="Disordered" evidence="4">
    <location>
        <begin position="348"/>
        <end position="371"/>
    </location>
</feature>